<dbReference type="PANTHER" id="PTHR47028:SF1">
    <property type="entry name" value="RECEPTOR-TYPE TYROSINE-PROTEIN PHOSPHATASE O"/>
    <property type="match status" value="1"/>
</dbReference>
<protein>
    <recommendedName>
        <fullName evidence="1">Fibronectin type-III domain-containing protein</fullName>
    </recommendedName>
</protein>
<dbReference type="SUPFAM" id="SSF49265">
    <property type="entry name" value="Fibronectin type III"/>
    <property type="match status" value="1"/>
</dbReference>
<dbReference type="Proteomes" id="UP001529510">
    <property type="component" value="Unassembled WGS sequence"/>
</dbReference>
<dbReference type="EMBL" id="JAMKFB020000004">
    <property type="protein sequence ID" value="KAL0196588.1"/>
    <property type="molecule type" value="Genomic_DNA"/>
</dbReference>
<comment type="caution">
    <text evidence="2">The sequence shown here is derived from an EMBL/GenBank/DDBJ whole genome shotgun (WGS) entry which is preliminary data.</text>
</comment>
<sequence>ENITSDIISSLTPGAQYRVVVYHTNGPLVSPASEPVIIDIEPTGVRDLVVYPLSPTAVILSWQRPYNVAFRKYVLQTFFFNSATQTSQWTTYYEIAATASVIASV</sequence>
<organism evidence="2 3">
    <name type="scientific">Cirrhinus mrigala</name>
    <name type="common">Mrigala</name>
    <dbReference type="NCBI Taxonomy" id="683832"/>
    <lineage>
        <taxon>Eukaryota</taxon>
        <taxon>Metazoa</taxon>
        <taxon>Chordata</taxon>
        <taxon>Craniata</taxon>
        <taxon>Vertebrata</taxon>
        <taxon>Euteleostomi</taxon>
        <taxon>Actinopterygii</taxon>
        <taxon>Neopterygii</taxon>
        <taxon>Teleostei</taxon>
        <taxon>Ostariophysi</taxon>
        <taxon>Cypriniformes</taxon>
        <taxon>Cyprinidae</taxon>
        <taxon>Labeoninae</taxon>
        <taxon>Labeonini</taxon>
        <taxon>Cirrhinus</taxon>
    </lineage>
</organism>
<proteinExistence type="predicted"/>
<name>A0ABD0RDZ6_CIRMR</name>
<evidence type="ECO:0000313" key="3">
    <source>
        <dbReference type="Proteomes" id="UP001529510"/>
    </source>
</evidence>
<accession>A0ABD0RDZ6</accession>
<reference evidence="2 3" key="1">
    <citation type="submission" date="2024-05" db="EMBL/GenBank/DDBJ databases">
        <title>Genome sequencing and assembly of Indian major carp, Cirrhinus mrigala (Hamilton, 1822).</title>
        <authorList>
            <person name="Mohindra V."/>
            <person name="Chowdhury L.M."/>
            <person name="Lal K."/>
            <person name="Jena J.K."/>
        </authorList>
    </citation>
    <scope>NUCLEOTIDE SEQUENCE [LARGE SCALE GENOMIC DNA]</scope>
    <source>
        <strain evidence="2">CM1030</strain>
        <tissue evidence="2">Blood</tissue>
    </source>
</reference>
<keyword evidence="3" id="KW-1185">Reference proteome</keyword>
<evidence type="ECO:0000259" key="1">
    <source>
        <dbReference type="PROSITE" id="PS50853"/>
    </source>
</evidence>
<dbReference type="InterPro" id="IPR003961">
    <property type="entry name" value="FN3_dom"/>
</dbReference>
<feature type="non-terminal residue" evidence="2">
    <location>
        <position position="105"/>
    </location>
</feature>
<dbReference type="AlphaFoldDB" id="A0ABD0RDZ6"/>
<gene>
    <name evidence="2" type="ORF">M9458_010160</name>
</gene>
<dbReference type="InterPro" id="IPR036116">
    <property type="entry name" value="FN3_sf"/>
</dbReference>
<dbReference type="PROSITE" id="PS50853">
    <property type="entry name" value="FN3"/>
    <property type="match status" value="1"/>
</dbReference>
<dbReference type="InterPro" id="IPR042996">
    <property type="entry name" value="PTPRO"/>
</dbReference>
<feature type="non-terminal residue" evidence="2">
    <location>
        <position position="1"/>
    </location>
</feature>
<feature type="domain" description="Fibronectin type-III" evidence="1">
    <location>
        <begin position="1"/>
        <end position="43"/>
    </location>
</feature>
<evidence type="ECO:0000313" key="2">
    <source>
        <dbReference type="EMBL" id="KAL0196588.1"/>
    </source>
</evidence>
<dbReference type="PANTHER" id="PTHR47028">
    <property type="entry name" value="RECEPTOR-TYPE TYROSINE-PROTEIN PHOSPHATASE O"/>
    <property type="match status" value="1"/>
</dbReference>